<evidence type="ECO:0000256" key="3">
    <source>
        <dbReference type="ARBA" id="ARBA00022801"/>
    </source>
</evidence>
<dbReference type="SUPFAM" id="SSF50494">
    <property type="entry name" value="Trypsin-like serine proteases"/>
    <property type="match status" value="1"/>
</dbReference>
<dbReference type="OrthoDB" id="127762at2"/>
<name>A0A2S9XEZ3_9BACT</name>
<dbReference type="InterPro" id="IPR028994">
    <property type="entry name" value="Integrin_alpha_N"/>
</dbReference>
<dbReference type="Gene3D" id="2.130.10.130">
    <property type="entry name" value="Integrin alpha, N-terminal"/>
    <property type="match status" value="2"/>
</dbReference>
<dbReference type="PROSITE" id="PS51470">
    <property type="entry name" value="FG_GAP"/>
    <property type="match status" value="3"/>
</dbReference>
<dbReference type="GO" id="GO:0007155">
    <property type="term" value="P:cell adhesion"/>
    <property type="evidence" value="ECO:0007669"/>
    <property type="project" value="InterPro"/>
</dbReference>
<dbReference type="Pfam" id="PF01839">
    <property type="entry name" value="FG-GAP"/>
    <property type="match status" value="2"/>
</dbReference>
<dbReference type="SMART" id="SM00191">
    <property type="entry name" value="Int_alpha"/>
    <property type="match status" value="4"/>
</dbReference>
<dbReference type="SUPFAM" id="SSF69318">
    <property type="entry name" value="Integrin alpha N-terminal domain"/>
    <property type="match status" value="2"/>
</dbReference>
<dbReference type="Proteomes" id="UP000237968">
    <property type="component" value="Unassembled WGS sequence"/>
</dbReference>
<dbReference type="GO" id="GO:0016787">
    <property type="term" value="F:hydrolase activity"/>
    <property type="evidence" value="ECO:0007669"/>
    <property type="project" value="UniProtKB-KW"/>
</dbReference>
<keyword evidence="3" id="KW-0378">Hydrolase</keyword>
<dbReference type="PANTHER" id="PTHR23221">
    <property type="entry name" value="GLYCOSYLPHOSPHATIDYLINOSITOL PHOSPHOLIPASE D"/>
    <property type="match status" value="1"/>
</dbReference>
<dbReference type="GO" id="GO:0008305">
    <property type="term" value="C:integrin complex"/>
    <property type="evidence" value="ECO:0007669"/>
    <property type="project" value="InterPro"/>
</dbReference>
<keyword evidence="1" id="KW-0732">Signal</keyword>
<dbReference type="PRINTS" id="PR01185">
    <property type="entry name" value="INTEGRINA"/>
</dbReference>
<dbReference type="InterPro" id="IPR013517">
    <property type="entry name" value="FG-GAP"/>
</dbReference>
<reference evidence="5 6" key="1">
    <citation type="submission" date="2018-03" db="EMBL/GenBank/DDBJ databases">
        <title>Draft Genome Sequences of the Obligatory Marine Myxobacteria Enhygromyxa salina SWB005.</title>
        <authorList>
            <person name="Poehlein A."/>
            <person name="Moghaddam J.A."/>
            <person name="Harms H."/>
            <person name="Alanjari M."/>
            <person name="Koenig G.M."/>
            <person name="Daniel R."/>
            <person name="Schaeberle T.F."/>
        </authorList>
    </citation>
    <scope>NUCLEOTIDE SEQUENCE [LARGE SCALE GENOMIC DNA]</scope>
    <source>
        <strain evidence="5 6">SWB005</strain>
    </source>
</reference>
<dbReference type="PANTHER" id="PTHR23221:SF7">
    <property type="entry name" value="PHOSPHATIDYLINOSITOL-GLYCAN-SPECIFIC PHOSPHOLIPASE D"/>
    <property type="match status" value="1"/>
</dbReference>
<evidence type="ECO:0000256" key="2">
    <source>
        <dbReference type="ARBA" id="ARBA00022737"/>
    </source>
</evidence>
<dbReference type="InterPro" id="IPR000413">
    <property type="entry name" value="Integrin_alpha"/>
</dbReference>
<evidence type="ECO:0000256" key="4">
    <source>
        <dbReference type="ARBA" id="ARBA00023180"/>
    </source>
</evidence>
<organism evidence="5 6">
    <name type="scientific">Enhygromyxa salina</name>
    <dbReference type="NCBI Taxonomy" id="215803"/>
    <lineage>
        <taxon>Bacteria</taxon>
        <taxon>Pseudomonadati</taxon>
        <taxon>Myxococcota</taxon>
        <taxon>Polyangia</taxon>
        <taxon>Nannocystales</taxon>
        <taxon>Nannocystaceae</taxon>
        <taxon>Enhygromyxa</taxon>
    </lineage>
</organism>
<keyword evidence="4" id="KW-0325">Glycoprotein</keyword>
<evidence type="ECO:0000313" key="5">
    <source>
        <dbReference type="EMBL" id="PRP91241.1"/>
    </source>
</evidence>
<proteinExistence type="predicted"/>
<gene>
    <name evidence="5" type="ORF">ENSA5_57160</name>
</gene>
<keyword evidence="2" id="KW-0677">Repeat</keyword>
<comment type="caution">
    <text evidence="5">The sequence shown here is derived from an EMBL/GenBank/DDBJ whole genome shotgun (WGS) entry which is preliminary data.</text>
</comment>
<dbReference type="InterPro" id="IPR013519">
    <property type="entry name" value="Int_alpha_beta-p"/>
</dbReference>
<keyword evidence="6" id="KW-1185">Reference proteome</keyword>
<protein>
    <submittedName>
        <fullName evidence="5">FG-GAP repeat protein</fullName>
    </submittedName>
</protein>
<evidence type="ECO:0000313" key="6">
    <source>
        <dbReference type="Proteomes" id="UP000237968"/>
    </source>
</evidence>
<accession>A0A2S9XEZ3</accession>
<sequence>MPNSGPFSRRQLYACGAVCSAAFMCTLGAPATARAISWESAEPVGECVWPNVVQVIADGHCTGVVLAENDNRQFIFTAAHCIGHDAYSDVQTGQLKAKIIFGEGNGGFSASTDLLWCYFNNATETNPAYPNAPMWDGPGSGVDMVLCEIDPMADYPDVPTVPIISPESALRDQLRWEMYYVHNSPPWAPKFSGSSYSDQGPDVTVVGTGKYNMTSWGPKRALEVMLALQYDGTDDGFSSTTLKTNDHENSHGDIDGFGLADGDSGAPEFYRAPDGTWRMTSVHHVEWSLSTYGEAVPTRLRWVEELAGDQTPCHESDEGGWHWIYNCDAEYPDNMDMGTGTWAGDCREDLTTAGAGGWAEQWGPVPGHGKKAPAEPGSGLWVDKDVLAAAYGDILALAHQGTYGTPPSEAAIADAFYAVGEPLAAAPYLEQLVDMGNEAVYLDRVLSGDFDGDSTQDQLITQPMHDCRKGRVVEIIDDHQTVWDRDVSPTLGGAACGDYFGASAATGDFDGDGYDDVAVGVPGDEVGGYSHAGSIAVFYGSAAGLTTSGEQILHQDSMAVGGAAKPGDFLGESMAVGDFDCDGFDDVAIGAPQDDVGSVRDAGAVKVIYGSATGLSTIADDWYQGASGVTETEEPGDRFGASLAAGNFNDDVDPTTGNECDDLAIGAPSEDLGSAADSGHVTVLYGDTSGLSTASQQSFYQGKGLGDACESGDLLGAVLTAGDTNADGIDDLWVQAAGERCGTGSSSYGHQTLLGSSAGLSGSSTSFVCEDSGGAYTTLERGHLRQLAEHHARALIYQYENPT</sequence>
<dbReference type="AlphaFoldDB" id="A0A2S9XEZ3"/>
<dbReference type="InterPro" id="IPR009003">
    <property type="entry name" value="Peptidase_S1_PA"/>
</dbReference>
<evidence type="ECO:0000256" key="1">
    <source>
        <dbReference type="ARBA" id="ARBA00022729"/>
    </source>
</evidence>
<dbReference type="EMBL" id="PVNK01000250">
    <property type="protein sequence ID" value="PRP91241.1"/>
    <property type="molecule type" value="Genomic_DNA"/>
</dbReference>